<dbReference type="InterPro" id="IPR004839">
    <property type="entry name" value="Aminotransferase_I/II_large"/>
</dbReference>
<dbReference type="InterPro" id="IPR015421">
    <property type="entry name" value="PyrdxlP-dep_Trfase_major"/>
</dbReference>
<dbReference type="PANTHER" id="PTHR46383">
    <property type="entry name" value="ASPARTATE AMINOTRANSFERASE"/>
    <property type="match status" value="1"/>
</dbReference>
<evidence type="ECO:0000256" key="1">
    <source>
        <dbReference type="ARBA" id="ARBA00001933"/>
    </source>
</evidence>
<comment type="caution">
    <text evidence="7">The sequence shown here is derived from an EMBL/GenBank/DDBJ whole genome shotgun (WGS) entry which is preliminary data.</text>
</comment>
<dbReference type="InterPro" id="IPR015424">
    <property type="entry name" value="PyrdxlP-dep_Trfase"/>
</dbReference>
<evidence type="ECO:0000259" key="6">
    <source>
        <dbReference type="Pfam" id="PF00155"/>
    </source>
</evidence>
<keyword evidence="4 7" id="KW-0808">Transferase</keyword>
<dbReference type="InterPro" id="IPR050596">
    <property type="entry name" value="AspAT/PAT-like"/>
</dbReference>
<dbReference type="Pfam" id="PF00155">
    <property type="entry name" value="Aminotran_1_2"/>
    <property type="match status" value="1"/>
</dbReference>
<proteinExistence type="inferred from homology"/>
<dbReference type="CDD" id="cd00609">
    <property type="entry name" value="AAT_like"/>
    <property type="match status" value="1"/>
</dbReference>
<dbReference type="EMBL" id="QZFU01000055">
    <property type="protein sequence ID" value="RJO68492.1"/>
    <property type="molecule type" value="Genomic_DNA"/>
</dbReference>
<comment type="similarity">
    <text evidence="2">Belongs to the class-I pyridoxal-phosphate-dependent aminotransferase family.</text>
</comment>
<keyword evidence="3 7" id="KW-0032">Aminotransferase</keyword>
<keyword evidence="5" id="KW-0663">Pyridoxal phosphate</keyword>
<evidence type="ECO:0000256" key="4">
    <source>
        <dbReference type="ARBA" id="ARBA00022679"/>
    </source>
</evidence>
<evidence type="ECO:0000256" key="5">
    <source>
        <dbReference type="ARBA" id="ARBA00022898"/>
    </source>
</evidence>
<feature type="domain" description="Aminotransferase class I/classII large" evidence="6">
    <location>
        <begin position="27"/>
        <end position="338"/>
    </location>
</feature>
<dbReference type="GO" id="GO:0030170">
    <property type="term" value="F:pyridoxal phosphate binding"/>
    <property type="evidence" value="ECO:0007669"/>
    <property type="project" value="InterPro"/>
</dbReference>
<sequence>MGAPILPMPEHVRRSVAEAIDRPDPRDTRGLPELRAAIAEELAREHGLRVDPERRLLINHGAMQSLSIVLRTVLAPGEEVIVPTPTFFFDGAIRESGAVPAYVPSRESEGWKFDLAGLEAAITPRTRAVLLCNPNNPTGYLPDAATLGAVVDLAARHGLLVISDESWQHFTYDGRGYQPMEAFADRWPHIVTITSLSKYYALASWRVGYIVAPPSIIDALERRFQWEAVCCGVVSQTAAIATLTGPRDWLDQALSTYQAKRDLVCDGVVAAGLPAPVRPSAGAFLLVNCSRLGDTPAEIDRALLNQGIATVRGGDMRGPDTHVRLVYGSDEHLLHELLGGLERACRER</sequence>
<evidence type="ECO:0000256" key="2">
    <source>
        <dbReference type="ARBA" id="ARBA00007441"/>
    </source>
</evidence>
<evidence type="ECO:0000313" key="7">
    <source>
        <dbReference type="EMBL" id="RJO68492.1"/>
    </source>
</evidence>
<evidence type="ECO:0000313" key="8">
    <source>
        <dbReference type="Proteomes" id="UP000266677"/>
    </source>
</evidence>
<dbReference type="OrthoDB" id="4547177at2"/>
<dbReference type="GO" id="GO:0006520">
    <property type="term" value="P:amino acid metabolic process"/>
    <property type="evidence" value="ECO:0007669"/>
    <property type="project" value="InterPro"/>
</dbReference>
<reference evidence="7 8" key="1">
    <citation type="submission" date="2018-09" db="EMBL/GenBank/DDBJ databases">
        <title>YIM PH21274 draft genome.</title>
        <authorList>
            <person name="Miao C."/>
        </authorList>
    </citation>
    <scope>NUCLEOTIDE SEQUENCE [LARGE SCALE GENOMIC DNA]</scope>
    <source>
        <strain evidence="7 8">YIM PH 21724</strain>
    </source>
</reference>
<dbReference type="AlphaFoldDB" id="A0A3A4JWV9"/>
<comment type="cofactor">
    <cofactor evidence="1">
        <name>pyridoxal 5'-phosphate</name>
        <dbReference type="ChEBI" id="CHEBI:597326"/>
    </cofactor>
</comment>
<name>A0A3A4JWV9_9NOCA</name>
<dbReference type="GO" id="GO:0008483">
    <property type="term" value="F:transaminase activity"/>
    <property type="evidence" value="ECO:0007669"/>
    <property type="project" value="UniProtKB-KW"/>
</dbReference>
<gene>
    <name evidence="7" type="ORF">D5S18_34065</name>
</gene>
<keyword evidence="8" id="KW-1185">Reference proteome</keyword>
<organism evidence="7 8">
    <name type="scientific">Nocardia panacis</name>
    <dbReference type="NCBI Taxonomy" id="2340916"/>
    <lineage>
        <taxon>Bacteria</taxon>
        <taxon>Bacillati</taxon>
        <taxon>Actinomycetota</taxon>
        <taxon>Actinomycetes</taxon>
        <taxon>Mycobacteriales</taxon>
        <taxon>Nocardiaceae</taxon>
        <taxon>Nocardia</taxon>
    </lineage>
</organism>
<dbReference type="SUPFAM" id="SSF53383">
    <property type="entry name" value="PLP-dependent transferases"/>
    <property type="match status" value="1"/>
</dbReference>
<dbReference type="Proteomes" id="UP000266677">
    <property type="component" value="Unassembled WGS sequence"/>
</dbReference>
<protein>
    <submittedName>
        <fullName evidence="7">Pyridoxal phosphate-dependent aminotransferase</fullName>
    </submittedName>
</protein>
<evidence type="ECO:0000256" key="3">
    <source>
        <dbReference type="ARBA" id="ARBA00022576"/>
    </source>
</evidence>
<accession>A0A3A4JWV9</accession>
<dbReference type="PANTHER" id="PTHR46383:SF2">
    <property type="entry name" value="AMINOTRANSFERASE"/>
    <property type="match status" value="1"/>
</dbReference>
<dbReference type="Gene3D" id="3.40.640.10">
    <property type="entry name" value="Type I PLP-dependent aspartate aminotransferase-like (Major domain)"/>
    <property type="match status" value="1"/>
</dbReference>